<gene>
    <name evidence="13 17" type="primary">yidC</name>
    <name evidence="17" type="ORF">PSE10A_52840</name>
</gene>
<evidence type="ECO:0000256" key="9">
    <source>
        <dbReference type="ARBA" id="ARBA00023136"/>
    </source>
</evidence>
<comment type="subunit">
    <text evidence="13">Interacts with the Sec translocase complex via SecD. Specifically interacts with transmembrane segments of nascent integral membrane proteins during membrane integration.</text>
</comment>
<dbReference type="NCBIfam" id="NF002353">
    <property type="entry name" value="PRK01318.1-4"/>
    <property type="match status" value="1"/>
</dbReference>
<evidence type="ECO:0000259" key="16">
    <source>
        <dbReference type="Pfam" id="PF14849"/>
    </source>
</evidence>
<dbReference type="GO" id="GO:0005886">
    <property type="term" value="C:plasma membrane"/>
    <property type="evidence" value="ECO:0007669"/>
    <property type="project" value="UniProtKB-SubCell"/>
</dbReference>
<dbReference type="InterPro" id="IPR028055">
    <property type="entry name" value="YidC/Oxa/ALB_C"/>
</dbReference>
<feature type="transmembrane region" description="Helical" evidence="13">
    <location>
        <begin position="374"/>
        <end position="394"/>
    </location>
</feature>
<dbReference type="NCBIfam" id="TIGR03592">
    <property type="entry name" value="yidC_oxa1_cterm"/>
    <property type="match status" value="1"/>
</dbReference>
<dbReference type="AlphaFoldDB" id="A0A9P3AHH7"/>
<comment type="subcellular location">
    <subcellularLocation>
        <location evidence="1">Cell inner membrane</location>
        <topology evidence="1">Multi-pass membrane protein</topology>
    </subcellularLocation>
    <subcellularLocation>
        <location evidence="13">Cell membrane</location>
        <topology evidence="13">Multi-pass membrane protein</topology>
    </subcellularLocation>
</comment>
<evidence type="ECO:0000313" key="18">
    <source>
        <dbReference type="Proteomes" id="UP000630864"/>
    </source>
</evidence>
<dbReference type="EMBL" id="BMZW01000050">
    <property type="protein sequence ID" value="GFZ62773.1"/>
    <property type="molecule type" value="Genomic_DNA"/>
</dbReference>
<comment type="similarity">
    <text evidence="2 13">Belongs to the OXA1/ALB3/YidC family. Type 1 subfamily.</text>
</comment>
<dbReference type="CDD" id="cd19961">
    <property type="entry name" value="EcYidC-like_peri"/>
    <property type="match status" value="1"/>
</dbReference>
<evidence type="ECO:0000256" key="5">
    <source>
        <dbReference type="ARBA" id="ARBA00022475"/>
    </source>
</evidence>
<evidence type="ECO:0000256" key="14">
    <source>
        <dbReference type="SAM" id="MobiDB-lite"/>
    </source>
</evidence>
<dbReference type="Proteomes" id="UP000630864">
    <property type="component" value="Unassembled WGS sequence"/>
</dbReference>
<dbReference type="NCBIfam" id="TIGR03593">
    <property type="entry name" value="yidC_nterm"/>
    <property type="match status" value="1"/>
</dbReference>
<name>A0A9P3AHH7_PSEA0</name>
<keyword evidence="6 13" id="KW-0812">Transmembrane</keyword>
<dbReference type="GO" id="GO:0032977">
    <property type="term" value="F:membrane insertase activity"/>
    <property type="evidence" value="ECO:0007669"/>
    <property type="project" value="InterPro"/>
</dbReference>
<evidence type="ECO:0000256" key="3">
    <source>
        <dbReference type="ARBA" id="ARBA00015325"/>
    </source>
</evidence>
<evidence type="ECO:0000259" key="15">
    <source>
        <dbReference type="Pfam" id="PF02096"/>
    </source>
</evidence>
<evidence type="ECO:0000256" key="11">
    <source>
        <dbReference type="ARBA" id="ARBA00033245"/>
    </source>
</evidence>
<dbReference type="PANTHER" id="PTHR12428">
    <property type="entry name" value="OXA1"/>
    <property type="match status" value="1"/>
</dbReference>
<dbReference type="RefSeq" id="WP_189659212.1">
    <property type="nucleotide sequence ID" value="NZ_BMZW01000050.1"/>
</dbReference>
<evidence type="ECO:0000256" key="12">
    <source>
        <dbReference type="ARBA" id="ARBA00033342"/>
    </source>
</evidence>
<keyword evidence="5 13" id="KW-1003">Cell membrane</keyword>
<dbReference type="PRINTS" id="PR00701">
    <property type="entry name" value="60KDINNERMP"/>
</dbReference>
<evidence type="ECO:0000256" key="10">
    <source>
        <dbReference type="ARBA" id="ARBA00023186"/>
    </source>
</evidence>
<protein>
    <recommendedName>
        <fullName evidence="3 13">Membrane protein insertase YidC</fullName>
    </recommendedName>
    <alternativeName>
        <fullName evidence="12 13">Foldase YidC</fullName>
    </alternativeName>
    <alternativeName>
        <fullName evidence="13">Membrane protein YidC</fullName>
    </alternativeName>
    <alternativeName>
        <fullName evidence="11 13">membrane integrase YidC</fullName>
    </alternativeName>
</protein>
<feature type="region of interest" description="Disordered" evidence="14">
    <location>
        <begin position="43"/>
        <end position="62"/>
    </location>
</feature>
<evidence type="ECO:0000256" key="2">
    <source>
        <dbReference type="ARBA" id="ARBA00010527"/>
    </source>
</evidence>
<organism evidence="17 18">
    <name type="scientific">Pseudomonas amygdali pv. eriobotryae</name>
    <dbReference type="NCBI Taxonomy" id="129137"/>
    <lineage>
        <taxon>Bacteria</taxon>
        <taxon>Pseudomonadati</taxon>
        <taxon>Pseudomonadota</taxon>
        <taxon>Gammaproteobacteria</taxon>
        <taxon>Pseudomonadales</taxon>
        <taxon>Pseudomonadaceae</taxon>
        <taxon>Pseudomonas</taxon>
        <taxon>Pseudomonas amygdali</taxon>
    </lineage>
</organism>
<evidence type="ECO:0000256" key="13">
    <source>
        <dbReference type="HAMAP-Rule" id="MF_01810"/>
    </source>
</evidence>
<feature type="domain" description="Membrane insertase YidC/Oxa/ALB C-terminal" evidence="15">
    <location>
        <begin position="374"/>
        <end position="552"/>
    </location>
</feature>
<comment type="caution">
    <text evidence="17">The sequence shown here is derived from an EMBL/GenBank/DDBJ whole genome shotgun (WGS) entry which is preliminary data.</text>
</comment>
<keyword evidence="8 13" id="KW-1133">Transmembrane helix</keyword>
<evidence type="ECO:0000256" key="1">
    <source>
        <dbReference type="ARBA" id="ARBA00004429"/>
    </source>
</evidence>
<dbReference type="InterPro" id="IPR028053">
    <property type="entry name" value="Membr_insert_YidC_N"/>
</dbReference>
<dbReference type="CDD" id="cd20070">
    <property type="entry name" value="5TM_YidC_Alb3"/>
    <property type="match status" value="1"/>
</dbReference>
<dbReference type="Gene3D" id="2.70.98.90">
    <property type="match status" value="1"/>
</dbReference>
<dbReference type="Pfam" id="PF14849">
    <property type="entry name" value="YidC_periplas"/>
    <property type="match status" value="1"/>
</dbReference>
<evidence type="ECO:0000256" key="7">
    <source>
        <dbReference type="ARBA" id="ARBA00022927"/>
    </source>
</evidence>
<feature type="transmembrane region" description="Helical" evidence="13">
    <location>
        <begin position="6"/>
        <end position="23"/>
    </location>
</feature>
<accession>A0A9P3AHH7</accession>
<dbReference type="NCBIfam" id="NF002352">
    <property type="entry name" value="PRK01318.1-3"/>
    <property type="match status" value="1"/>
</dbReference>
<reference evidence="17" key="1">
    <citation type="submission" date="2020-09" db="EMBL/GenBank/DDBJ databases">
        <title>Pseudomonas syringae pv. eriobotryae genome sequence causing loquat canker disease.</title>
        <authorList>
            <person name="Fukuda S."/>
            <person name="Tashiro H."/>
            <person name="Nagano Y."/>
        </authorList>
    </citation>
    <scope>NUCLEOTIDE SEQUENCE</scope>
    <source>
        <strain evidence="17">AM001</strain>
    </source>
</reference>
<dbReference type="InterPro" id="IPR019998">
    <property type="entry name" value="Membr_insert_YidC"/>
</dbReference>
<feature type="transmembrane region" description="Helical" evidence="13">
    <location>
        <begin position="518"/>
        <end position="538"/>
    </location>
</feature>
<proteinExistence type="inferred from homology"/>
<dbReference type="InterPro" id="IPR038221">
    <property type="entry name" value="YidC_periplasmic_sf"/>
</dbReference>
<dbReference type="PRINTS" id="PR01900">
    <property type="entry name" value="YIDCPROTEIN"/>
</dbReference>
<sequence>MDIKRTILIVALAIVTYVGVLKWNQDYGQAAMPTQNVAASTTAPGIPDTAAGTNGSASADVPSASATANTAAAPLETPAVASKDLIHVKTDVLDLAIDPVGGDVVQLRLPLYPRRQDRPDVPFQLFDNGDERTFLAQSGLTGTNGPDARAAGRPVYTSTQKNYQLADGQDTMVVDLKFSENGVNYIKRFTFKRGLYDLVMTYVVDNQSAQPWAGNLFAQLKRDASSDPSSTTATGTATYLGAALWTAAEPYKKVSMKDIDKGQVKETVQGGWVAWLQHYFVTAWIPDHNATNAVQTRKDSQGNYIIGFTSPTLSVAPGAQGETSATLYAGPKSQAVLKELSPGLELTVDYGFLWFIAQPIFWLLQHIHAILGNWGWSIIVLTMLIKGLFFPLSAASYKSMARMRAVAPKLALLKEQHGDDRQKMSQAMMELYKKEKINPLGGCLPILVQMPVFLSLYWVLLESVEMRQAPWILWITDLSIKDPFFILPIIMGATMFIQQRLNPTPPDPMQAKVMKMMPIIFTFFFLWFPAGLVLYWVVNNTLSIAQQAYITRKIEAATKKAAV</sequence>
<evidence type="ECO:0000256" key="4">
    <source>
        <dbReference type="ARBA" id="ARBA00022448"/>
    </source>
</evidence>
<keyword evidence="9 13" id="KW-0472">Membrane</keyword>
<dbReference type="InterPro" id="IPR001708">
    <property type="entry name" value="YidC/ALB3/OXA1/COX18"/>
</dbReference>
<feature type="transmembrane region" description="Helical" evidence="13">
    <location>
        <begin position="437"/>
        <end position="459"/>
    </location>
</feature>
<keyword evidence="7 13" id="KW-0653">Protein transport</keyword>
<keyword evidence="10 13" id="KW-0143">Chaperone</keyword>
<dbReference type="HAMAP" id="MF_01810">
    <property type="entry name" value="YidC_type1"/>
    <property type="match status" value="1"/>
</dbReference>
<evidence type="ECO:0000256" key="6">
    <source>
        <dbReference type="ARBA" id="ARBA00022692"/>
    </source>
</evidence>
<dbReference type="GO" id="GO:0015031">
    <property type="term" value="P:protein transport"/>
    <property type="evidence" value="ECO:0007669"/>
    <property type="project" value="UniProtKB-KW"/>
</dbReference>
<dbReference type="PANTHER" id="PTHR12428:SF65">
    <property type="entry name" value="CYTOCHROME C OXIDASE ASSEMBLY PROTEIN COX18, MITOCHONDRIAL"/>
    <property type="match status" value="1"/>
</dbReference>
<feature type="domain" description="Membrane insertase YidC N-terminal" evidence="16">
    <location>
        <begin position="86"/>
        <end position="363"/>
    </location>
</feature>
<evidence type="ECO:0000313" key="17">
    <source>
        <dbReference type="EMBL" id="GFZ62773.1"/>
    </source>
</evidence>
<dbReference type="InterPro" id="IPR047196">
    <property type="entry name" value="YidC_ALB_C"/>
</dbReference>
<evidence type="ECO:0000256" key="8">
    <source>
        <dbReference type="ARBA" id="ARBA00022989"/>
    </source>
</evidence>
<keyword evidence="4 13" id="KW-0813">Transport</keyword>
<comment type="function">
    <text evidence="13">Required for the insertion and/or proper folding and/or complex formation of integral membrane proteins into the membrane. Involved in integration of membrane proteins that insert both dependently and independently of the Sec translocase complex, as well as at least some lipoproteins. Aids folding of multispanning membrane proteins.</text>
</comment>
<dbReference type="GO" id="GO:0051205">
    <property type="term" value="P:protein insertion into membrane"/>
    <property type="evidence" value="ECO:0007669"/>
    <property type="project" value="TreeGrafter"/>
</dbReference>
<dbReference type="Pfam" id="PF02096">
    <property type="entry name" value="60KD_IMP"/>
    <property type="match status" value="1"/>
</dbReference>